<accession>H9UHC9</accession>
<sequence length="287" mass="31383">MKQKRRRPSTDRPGFDEFYSRQWGDRWPVLRAAFTAPTNHFALKEGLRDVYYLDPASVWAASLLPLPGFAAPAGSAMTDDALQVLDLCAAPGGKTLVLLQRLAAAGVHFEHTANDRSSQRRRRLHQVLEQYLPAELRAAIRVTGHDATRWGLHQRDRYGLVIADVPCSSEAHVVQSPEHLAKWSPSRAKRLAQQAYTILLAALDATAPGGFILYSTCSVNQGENDDVIARALKRRPGAFSVHPVAAAPRSDTTWIPGAEATVYGWQVLPDACSGAGPLYAAVLRKTA</sequence>
<evidence type="ECO:0000256" key="7">
    <source>
        <dbReference type="ARBA" id="ARBA00042050"/>
    </source>
</evidence>
<gene>
    <name evidence="11" type="ordered locus">Spiaf_0829</name>
</gene>
<dbReference type="SUPFAM" id="SSF53335">
    <property type="entry name" value="S-adenosyl-L-methionine-dependent methyltransferases"/>
    <property type="match status" value="1"/>
</dbReference>
<dbReference type="KEGG" id="sfc:Spiaf_0829"/>
<evidence type="ECO:0000256" key="1">
    <source>
        <dbReference type="ARBA" id="ARBA00022552"/>
    </source>
</evidence>
<dbReference type="EMBL" id="CP003282">
    <property type="protein sequence ID" value="AFG36922.1"/>
    <property type="molecule type" value="Genomic_DNA"/>
</dbReference>
<evidence type="ECO:0000256" key="6">
    <source>
        <dbReference type="ARBA" id="ARBA00022946"/>
    </source>
</evidence>
<keyword evidence="1" id="KW-0698">rRNA processing</keyword>
<comment type="catalytic activity">
    <reaction evidence="8">
        <text>a cytidine in rRNA + S-adenosyl-L-methionine = a 5-methylcytidine in rRNA + S-adenosyl-L-homocysteine + H(+)</text>
        <dbReference type="Rhea" id="RHEA:61484"/>
        <dbReference type="Rhea" id="RHEA-COMP:15836"/>
        <dbReference type="Rhea" id="RHEA-COMP:15837"/>
        <dbReference type="ChEBI" id="CHEBI:15378"/>
        <dbReference type="ChEBI" id="CHEBI:57856"/>
        <dbReference type="ChEBI" id="CHEBI:59789"/>
        <dbReference type="ChEBI" id="CHEBI:74483"/>
        <dbReference type="ChEBI" id="CHEBI:82748"/>
    </reaction>
</comment>
<evidence type="ECO:0000313" key="12">
    <source>
        <dbReference type="Proteomes" id="UP000007383"/>
    </source>
</evidence>
<feature type="domain" description="SAM-dependent MTase RsmB/NOP-type" evidence="10">
    <location>
        <begin position="1"/>
        <end position="286"/>
    </location>
</feature>
<dbReference type="PROSITE" id="PS51686">
    <property type="entry name" value="SAM_MT_RSMB_NOP"/>
    <property type="match status" value="1"/>
</dbReference>
<feature type="binding site" evidence="9">
    <location>
        <begin position="88"/>
        <end position="94"/>
    </location>
    <ligand>
        <name>S-adenosyl-L-methionine</name>
        <dbReference type="ChEBI" id="CHEBI:59789"/>
    </ligand>
</feature>
<feature type="binding site" evidence="9">
    <location>
        <position position="115"/>
    </location>
    <ligand>
        <name>S-adenosyl-L-methionine</name>
        <dbReference type="ChEBI" id="CHEBI:59789"/>
    </ligand>
</feature>
<evidence type="ECO:0000313" key="11">
    <source>
        <dbReference type="EMBL" id="AFG36922.1"/>
    </source>
</evidence>
<dbReference type="InterPro" id="IPR001678">
    <property type="entry name" value="MeTrfase_RsmB-F_NOP2_dom"/>
</dbReference>
<dbReference type="GO" id="GO:0008173">
    <property type="term" value="F:RNA methyltransferase activity"/>
    <property type="evidence" value="ECO:0007669"/>
    <property type="project" value="InterPro"/>
</dbReference>
<evidence type="ECO:0000256" key="8">
    <source>
        <dbReference type="ARBA" id="ARBA00049302"/>
    </source>
</evidence>
<feature type="binding site" evidence="9">
    <location>
        <position position="146"/>
    </location>
    <ligand>
        <name>S-adenosyl-L-methionine</name>
        <dbReference type="ChEBI" id="CHEBI:59789"/>
    </ligand>
</feature>
<dbReference type="GO" id="GO:0003723">
    <property type="term" value="F:RNA binding"/>
    <property type="evidence" value="ECO:0007669"/>
    <property type="project" value="UniProtKB-UniRule"/>
</dbReference>
<organism evidence="11 12">
    <name type="scientific">Spirochaeta africana (strain ATCC 700263 / DSM 8902 / Z-7692)</name>
    <dbReference type="NCBI Taxonomy" id="889378"/>
    <lineage>
        <taxon>Bacteria</taxon>
        <taxon>Pseudomonadati</taxon>
        <taxon>Spirochaetota</taxon>
        <taxon>Spirochaetia</taxon>
        <taxon>Spirochaetales</taxon>
        <taxon>Spirochaetaceae</taxon>
        <taxon>Spirochaeta</taxon>
    </lineage>
</organism>
<dbReference type="PRINTS" id="PR02008">
    <property type="entry name" value="RCMTFAMILY"/>
</dbReference>
<dbReference type="PATRIC" id="fig|889378.3.peg.832"/>
<keyword evidence="3 9" id="KW-0808">Transferase</keyword>
<feature type="active site" description="Nucleophile" evidence="9">
    <location>
        <position position="217"/>
    </location>
</feature>
<dbReference type="eggNOG" id="COG0144">
    <property type="taxonomic scope" value="Bacteria"/>
</dbReference>
<evidence type="ECO:0000256" key="2">
    <source>
        <dbReference type="ARBA" id="ARBA00022603"/>
    </source>
</evidence>
<keyword evidence="4 9" id="KW-0949">S-adenosyl-L-methionine</keyword>
<dbReference type="PANTHER" id="PTHR22808:SF3">
    <property type="entry name" value="5-METHYLCYTOSINE RRNA METHYLTRANSFERASE NSUN4"/>
    <property type="match status" value="1"/>
</dbReference>
<reference evidence="12" key="1">
    <citation type="journal article" date="2013" name="Stand. Genomic Sci.">
        <title>Complete genome sequence of the halophilic bacterium Spirochaeta africana type strain (Z-7692(T)) from the alkaline Lake Magadi in the East African Rift.</title>
        <authorList>
            <person name="Liolos K."/>
            <person name="Abt B."/>
            <person name="Scheuner C."/>
            <person name="Teshima H."/>
            <person name="Held B."/>
            <person name="Lapidus A."/>
            <person name="Nolan M."/>
            <person name="Lucas S."/>
            <person name="Deshpande S."/>
            <person name="Cheng J.F."/>
            <person name="Tapia R."/>
            <person name="Goodwin L.A."/>
            <person name="Pitluck S."/>
            <person name="Pagani I."/>
            <person name="Ivanova N."/>
            <person name="Mavromatis K."/>
            <person name="Mikhailova N."/>
            <person name="Huntemann M."/>
            <person name="Pati A."/>
            <person name="Chen A."/>
            <person name="Palaniappan K."/>
            <person name="Land M."/>
            <person name="Rohde M."/>
            <person name="Tindall B.J."/>
            <person name="Detter J.C."/>
            <person name="Goker M."/>
            <person name="Bristow J."/>
            <person name="Eisen J.A."/>
            <person name="Markowitz V."/>
            <person name="Hugenholtz P."/>
            <person name="Woyke T."/>
            <person name="Klenk H.P."/>
            <person name="Kyrpides N.C."/>
        </authorList>
    </citation>
    <scope>NUCLEOTIDE SEQUENCE</scope>
    <source>
        <strain evidence="12">ATCC 700263 / DSM 8902 / Z-7692</strain>
    </source>
</reference>
<proteinExistence type="inferred from homology"/>
<keyword evidence="12" id="KW-1185">Reference proteome</keyword>
<keyword evidence="2 9" id="KW-0489">Methyltransferase</keyword>
<evidence type="ECO:0000256" key="9">
    <source>
        <dbReference type="PROSITE-ProRule" id="PRU01023"/>
    </source>
</evidence>
<protein>
    <recommendedName>
        <fullName evidence="7">NOL1/NOP2/Sun domain family member 4</fullName>
    </recommendedName>
</protein>
<comment type="similarity">
    <text evidence="9">Belongs to the class I-like SAM-binding methyltransferase superfamily. RsmB/NOP family.</text>
</comment>
<dbReference type="InterPro" id="IPR029063">
    <property type="entry name" value="SAM-dependent_MTases_sf"/>
</dbReference>
<feature type="binding site" evidence="9">
    <location>
        <position position="164"/>
    </location>
    <ligand>
        <name>S-adenosyl-L-methionine</name>
        <dbReference type="ChEBI" id="CHEBI:59789"/>
    </ligand>
</feature>
<evidence type="ECO:0000256" key="5">
    <source>
        <dbReference type="ARBA" id="ARBA00022884"/>
    </source>
</evidence>
<dbReference type="OrthoDB" id="9810297at2"/>
<keyword evidence="6" id="KW-0809">Transit peptide</keyword>
<evidence type="ECO:0000256" key="3">
    <source>
        <dbReference type="ARBA" id="ARBA00022679"/>
    </source>
</evidence>
<dbReference type="PANTHER" id="PTHR22808">
    <property type="entry name" value="NCL1 YEAST -RELATED NOL1/NOP2/FMU SUN DOMAIN-CONTAINING"/>
    <property type="match status" value="1"/>
</dbReference>
<dbReference type="Pfam" id="PF01189">
    <property type="entry name" value="Methyltr_RsmB-F"/>
    <property type="match status" value="1"/>
</dbReference>
<dbReference type="InterPro" id="IPR023267">
    <property type="entry name" value="RCMT"/>
</dbReference>
<dbReference type="HOGENOM" id="CLU_041061_0_0_12"/>
<keyword evidence="5 9" id="KW-0694">RNA-binding</keyword>
<dbReference type="RefSeq" id="WP_014454919.1">
    <property type="nucleotide sequence ID" value="NC_017098.1"/>
</dbReference>
<dbReference type="GO" id="GO:0031167">
    <property type="term" value="P:rRNA methylation"/>
    <property type="evidence" value="ECO:0007669"/>
    <property type="project" value="TreeGrafter"/>
</dbReference>
<dbReference type="InterPro" id="IPR049560">
    <property type="entry name" value="MeTrfase_RsmB-F_NOP2_cat"/>
</dbReference>
<name>H9UHC9_SPIAZ</name>
<dbReference type="Gene3D" id="3.40.50.150">
    <property type="entry name" value="Vaccinia Virus protein VP39"/>
    <property type="match status" value="1"/>
</dbReference>
<dbReference type="STRING" id="889378.Spiaf_0829"/>
<dbReference type="Proteomes" id="UP000007383">
    <property type="component" value="Chromosome"/>
</dbReference>
<evidence type="ECO:0000256" key="4">
    <source>
        <dbReference type="ARBA" id="ARBA00022691"/>
    </source>
</evidence>
<dbReference type="AlphaFoldDB" id="H9UHC9"/>
<evidence type="ECO:0000259" key="10">
    <source>
        <dbReference type="PROSITE" id="PS51686"/>
    </source>
</evidence>